<dbReference type="PRINTS" id="PR00300">
    <property type="entry name" value="CLPPROTEASEA"/>
</dbReference>
<evidence type="ECO:0000313" key="4">
    <source>
        <dbReference type="Proteomes" id="UP001221142"/>
    </source>
</evidence>
<dbReference type="InterPro" id="IPR027417">
    <property type="entry name" value="P-loop_NTPase"/>
</dbReference>
<protein>
    <submittedName>
        <fullName evidence="3">P-loop containing nucleoside triphosphate hydrolase protein</fullName>
    </submittedName>
</protein>
<organism evidence="3 4">
    <name type="scientific">Roridomyces roridus</name>
    <dbReference type="NCBI Taxonomy" id="1738132"/>
    <lineage>
        <taxon>Eukaryota</taxon>
        <taxon>Fungi</taxon>
        <taxon>Dikarya</taxon>
        <taxon>Basidiomycota</taxon>
        <taxon>Agaricomycotina</taxon>
        <taxon>Agaricomycetes</taxon>
        <taxon>Agaricomycetidae</taxon>
        <taxon>Agaricales</taxon>
        <taxon>Marasmiineae</taxon>
        <taxon>Mycenaceae</taxon>
        <taxon>Roridomyces</taxon>
    </lineage>
</organism>
<reference evidence="3" key="1">
    <citation type="submission" date="2023-03" db="EMBL/GenBank/DDBJ databases">
        <title>Massive genome expansion in bonnet fungi (Mycena s.s.) driven by repeated elements and novel gene families across ecological guilds.</title>
        <authorList>
            <consortium name="Lawrence Berkeley National Laboratory"/>
            <person name="Harder C.B."/>
            <person name="Miyauchi S."/>
            <person name="Viragh M."/>
            <person name="Kuo A."/>
            <person name="Thoen E."/>
            <person name="Andreopoulos B."/>
            <person name="Lu D."/>
            <person name="Skrede I."/>
            <person name="Drula E."/>
            <person name="Henrissat B."/>
            <person name="Morin E."/>
            <person name="Kohler A."/>
            <person name="Barry K."/>
            <person name="LaButti K."/>
            <person name="Morin E."/>
            <person name="Salamov A."/>
            <person name="Lipzen A."/>
            <person name="Mereny Z."/>
            <person name="Hegedus B."/>
            <person name="Baldrian P."/>
            <person name="Stursova M."/>
            <person name="Weitz H."/>
            <person name="Taylor A."/>
            <person name="Grigoriev I.V."/>
            <person name="Nagy L.G."/>
            <person name="Martin F."/>
            <person name="Kauserud H."/>
        </authorList>
    </citation>
    <scope>NUCLEOTIDE SEQUENCE</scope>
    <source>
        <strain evidence="3">9284</strain>
    </source>
</reference>
<sequence length="438" mass="48183">MSPQAPTTALVQCLGITVIALNELCDALGAPFLKSISSTTASLLVSIQDTKRNQDQCLLLMERVQPLLLGIIRLHIEAAELPPAILKEIDKFTETLHKIYVFIEAQHDRGIIKRWFRANENSALFNDCKAGLEHAFEAFNIQIKTSVWKNVEDMRRDSETMHEKVLEIVAGISSDRAQSDTLSSLQSRQTSSDSLSMLPGEPKIFHGREAEVARIVNNLTHGPTQIVILGPGGIGKTSLARAVLHNPLVVSKYTRMFFIPCDSAPTCSELIGLVALHLGLDPGGNPTKSIIRFFSTSPPTLLVLDNFETPWENAEDRGEVEEFLALLADVTQLALIITMRGAERPAGVQWTRPFMAPLAPLTNEAALQMFTDIVDDVRDMGDVQKLLALTDNLPLAVDIIAHLAEYEGCGIVLSKWEDQKTSLLALGTDCHALTYLRT</sequence>
<dbReference type="GO" id="GO:0007166">
    <property type="term" value="P:cell surface receptor signaling pathway"/>
    <property type="evidence" value="ECO:0007669"/>
    <property type="project" value="InterPro"/>
</dbReference>
<keyword evidence="3" id="KW-0378">Hydrolase</keyword>
<dbReference type="GO" id="GO:0005524">
    <property type="term" value="F:ATP binding"/>
    <property type="evidence" value="ECO:0007669"/>
    <property type="project" value="InterPro"/>
</dbReference>
<evidence type="ECO:0000259" key="2">
    <source>
        <dbReference type="Pfam" id="PF22215"/>
    </source>
</evidence>
<evidence type="ECO:0000259" key="1">
    <source>
        <dbReference type="Pfam" id="PF20703"/>
    </source>
</evidence>
<dbReference type="AlphaFoldDB" id="A0AAD7BSC7"/>
<dbReference type="Proteomes" id="UP001221142">
    <property type="component" value="Unassembled WGS sequence"/>
</dbReference>
<dbReference type="PANTHER" id="PTHR47691">
    <property type="entry name" value="REGULATOR-RELATED"/>
    <property type="match status" value="1"/>
</dbReference>
<comment type="caution">
    <text evidence="3">The sequence shown here is derived from an EMBL/GenBank/DDBJ whole genome shotgun (WGS) entry which is preliminary data.</text>
</comment>
<feature type="domain" description="Mixed lineage kinase" evidence="2">
    <location>
        <begin position="37"/>
        <end position="160"/>
    </location>
</feature>
<gene>
    <name evidence="3" type="ORF">FB45DRAFT_835010</name>
</gene>
<accession>A0AAD7BSC7</accession>
<evidence type="ECO:0000313" key="3">
    <source>
        <dbReference type="EMBL" id="KAJ7629006.1"/>
    </source>
</evidence>
<dbReference type="InterPro" id="IPR059179">
    <property type="entry name" value="MLKL-like_MCAfunc"/>
</dbReference>
<dbReference type="Pfam" id="PF22215">
    <property type="entry name" value="MLKL_N"/>
    <property type="match status" value="1"/>
</dbReference>
<keyword evidence="4" id="KW-1185">Reference proteome</keyword>
<dbReference type="InterPro" id="IPR054000">
    <property type="entry name" value="MLKL_N"/>
</dbReference>
<dbReference type="Gene3D" id="3.40.50.300">
    <property type="entry name" value="P-loop containing nucleotide triphosphate hydrolases"/>
    <property type="match status" value="1"/>
</dbReference>
<dbReference type="PANTHER" id="PTHR47691:SF3">
    <property type="entry name" value="HTH-TYPE TRANSCRIPTIONAL REGULATOR RV0890C-RELATED"/>
    <property type="match status" value="1"/>
</dbReference>
<dbReference type="CDD" id="cd21037">
    <property type="entry name" value="MLKL_NTD"/>
    <property type="match status" value="1"/>
</dbReference>
<feature type="domain" description="Novel STAND NTPase 1" evidence="1">
    <location>
        <begin position="202"/>
        <end position="340"/>
    </location>
</feature>
<dbReference type="InterPro" id="IPR049052">
    <property type="entry name" value="nSTAND1"/>
</dbReference>
<dbReference type="GO" id="GO:0016787">
    <property type="term" value="F:hydrolase activity"/>
    <property type="evidence" value="ECO:0007669"/>
    <property type="project" value="UniProtKB-KW"/>
</dbReference>
<dbReference type="Gene3D" id="1.20.930.20">
    <property type="entry name" value="Adaptor protein Cbl, N-terminal domain"/>
    <property type="match status" value="1"/>
</dbReference>
<name>A0AAD7BSC7_9AGAR</name>
<proteinExistence type="predicted"/>
<dbReference type="InterPro" id="IPR001270">
    <property type="entry name" value="ClpA/B"/>
</dbReference>
<dbReference type="SUPFAM" id="SSF52540">
    <property type="entry name" value="P-loop containing nucleoside triphosphate hydrolases"/>
    <property type="match status" value="1"/>
</dbReference>
<dbReference type="Pfam" id="PF20703">
    <property type="entry name" value="nSTAND1"/>
    <property type="match status" value="1"/>
</dbReference>
<dbReference type="EMBL" id="JARKIF010000010">
    <property type="protein sequence ID" value="KAJ7629006.1"/>
    <property type="molecule type" value="Genomic_DNA"/>
</dbReference>
<dbReference type="InterPro" id="IPR036537">
    <property type="entry name" value="Adaptor_Cbl_N_dom_sf"/>
</dbReference>